<dbReference type="Proteomes" id="UP000306544">
    <property type="component" value="Unassembled WGS sequence"/>
</dbReference>
<dbReference type="InterPro" id="IPR019734">
    <property type="entry name" value="TPR_rpt"/>
</dbReference>
<dbReference type="PROSITE" id="PS50005">
    <property type="entry name" value="TPR"/>
    <property type="match status" value="1"/>
</dbReference>
<keyword evidence="1" id="KW-0802">TPR repeat</keyword>
<feature type="repeat" description="TPR" evidence="1">
    <location>
        <begin position="89"/>
        <end position="122"/>
    </location>
</feature>
<keyword evidence="3" id="KW-1185">Reference proteome</keyword>
<dbReference type="AlphaFoldDB" id="A0A5R9A9V6"/>
<evidence type="ECO:0000313" key="3">
    <source>
        <dbReference type="Proteomes" id="UP000306544"/>
    </source>
</evidence>
<organism evidence="2 3">
    <name type="scientific">Nesterenkonia sphaerica</name>
    <dbReference type="NCBI Taxonomy" id="1804988"/>
    <lineage>
        <taxon>Bacteria</taxon>
        <taxon>Bacillati</taxon>
        <taxon>Actinomycetota</taxon>
        <taxon>Actinomycetes</taxon>
        <taxon>Micrococcales</taxon>
        <taxon>Micrococcaceae</taxon>
        <taxon>Nesterenkonia</taxon>
    </lineage>
</organism>
<dbReference type="SUPFAM" id="SSF48452">
    <property type="entry name" value="TPR-like"/>
    <property type="match status" value="1"/>
</dbReference>
<dbReference type="EMBL" id="VAWA01000008">
    <property type="protein sequence ID" value="TLP75562.1"/>
    <property type="molecule type" value="Genomic_DNA"/>
</dbReference>
<proteinExistence type="predicted"/>
<evidence type="ECO:0000256" key="1">
    <source>
        <dbReference type="PROSITE-ProRule" id="PRU00339"/>
    </source>
</evidence>
<dbReference type="OrthoDB" id="4960024at2"/>
<protein>
    <recommendedName>
        <fullName evidence="4">Tetratricopeptide repeat protein</fullName>
    </recommendedName>
</protein>
<evidence type="ECO:0000313" key="2">
    <source>
        <dbReference type="EMBL" id="TLP75562.1"/>
    </source>
</evidence>
<accession>A0A5R9A9V6</accession>
<sequence length="668" mass="73655">MVKRLVMGAEAAQKAIRSAASLPGADVALARAVITADRLLARSAANEPTTKRSAVGSVQEKVTTVLVDANRGGALKLLERLDIDDIQDASTLEQLAVRCTKLKEYSAALQLRHRAATLDPENPLRWVALARAQQRNSWGAVVHDPVAGLEHGPTTDASAARESLAAAQRVAPAHPHVLHERGKLEFAHGDWPTGLDLLRQAAHLEPHAQRWTDLAAAYRKPHVADLDRSLEAYERALLLRPSSPTAFRGLLLMGCRADQDWARLWRNAERFEAARKRRGRTARLELMAQMRPMFASGAAEADISAALVRFNVASIKGHRLSWPTTSLLIYRLHFAQRMTHGFALRRSQAERTIAWLGTSSAGHSRHRQKLLAALVYLERYREAQQLIDPMPWEPGSTPERHRLKKMAADVHLIQGRTGPLVDYARSRAQDLPLPGEDKFGRLIAGKRVAVVGPADTGDRLGAQIDDYDVIIRPRLMTEISDDDAARLGSRTDISYFSGRDLTDFMPLARDAVATGGLQMVVGRGLSRASFTDDQPEWLRFYRHDFSLGFHGPPMGIGRILYDVLQFEPAEIGLFNIDFFTGQTAFGPGYREDKDSGLGPYSIVNEIILAHDLVFEHRLTKAIADSGVLTGHGVAGQVLALEETDYIQALEESPALRTRRGSEGPTPSP</sequence>
<dbReference type="InterPro" id="IPR011990">
    <property type="entry name" value="TPR-like_helical_dom_sf"/>
</dbReference>
<dbReference type="Gene3D" id="1.25.40.10">
    <property type="entry name" value="Tetratricopeptide repeat domain"/>
    <property type="match status" value="1"/>
</dbReference>
<comment type="caution">
    <text evidence="2">The sequence shown here is derived from an EMBL/GenBank/DDBJ whole genome shotgun (WGS) entry which is preliminary data.</text>
</comment>
<name>A0A5R9A9V6_9MICC</name>
<dbReference type="RefSeq" id="WP_138170305.1">
    <property type="nucleotide sequence ID" value="NZ_VAWA01000008.1"/>
</dbReference>
<gene>
    <name evidence="2" type="ORF">FEF27_07875</name>
</gene>
<reference evidence="2 3" key="1">
    <citation type="submission" date="2019-05" db="EMBL/GenBank/DDBJ databases">
        <title>Nesterenkonia sp. GY239, isolated from the Southern Atlantic Ocean.</title>
        <authorList>
            <person name="Zhang G."/>
        </authorList>
    </citation>
    <scope>NUCLEOTIDE SEQUENCE [LARGE SCALE GENOMIC DNA]</scope>
    <source>
        <strain evidence="2 3">GY239</strain>
    </source>
</reference>
<evidence type="ECO:0008006" key="4">
    <source>
        <dbReference type="Google" id="ProtNLM"/>
    </source>
</evidence>